<dbReference type="PANTHER" id="PTHR21716">
    <property type="entry name" value="TRANSMEMBRANE PROTEIN"/>
    <property type="match status" value="1"/>
</dbReference>
<dbReference type="EMBL" id="RIAX01000008">
    <property type="protein sequence ID" value="RNF39025.1"/>
    <property type="molecule type" value="Genomic_DNA"/>
</dbReference>
<dbReference type="AlphaFoldDB" id="A0A3M8P5U3"/>
<comment type="similarity">
    <text evidence="2">Belongs to the autoinducer-2 exporter (AI-2E) (TC 2.A.86) family.</text>
</comment>
<feature type="transmembrane region" description="Helical" evidence="8">
    <location>
        <begin position="279"/>
        <end position="295"/>
    </location>
</feature>
<evidence type="ECO:0000256" key="4">
    <source>
        <dbReference type="ARBA" id="ARBA00022475"/>
    </source>
</evidence>
<keyword evidence="7 8" id="KW-0472">Membrane</keyword>
<keyword evidence="6 8" id="KW-1133">Transmembrane helix</keyword>
<sequence>MPKTKWFLFLYSTVLILIIVHLLMRVPFILYPIQIVISTIAPTVIIGGVLYYIFRPLVYLLEKKMHRVVAILIVFLAFTGVVTWLVVWFGPRLADQVMTLAYNFPFAVQRVQLWADQALSSDWWLYIQQQAFLPELDPESIANNFSLAFTDIGRGILNLLRSFFGIVTSLVIVPFILFFLLKDGERMPDNILKIVPQDSREDGRKILHDMDENLSAFIQGQAIVSLFVGVLSLIAYNLLGLEYAIILALVSMFTNLIPFLGPFIGAIPVLIVAFFQDPWLALWTGIAILIIQQIESNLISPNVMGKKLATHPVTIIFLLYIGANFAGIIGMILVIPFYAVGKAIVQNFYRLIKLRFPKMR</sequence>
<protein>
    <submittedName>
        <fullName evidence="9">AI-2E family transporter</fullName>
    </submittedName>
</protein>
<evidence type="ECO:0000256" key="5">
    <source>
        <dbReference type="ARBA" id="ARBA00022692"/>
    </source>
</evidence>
<feature type="transmembrane region" description="Helical" evidence="8">
    <location>
        <begin position="163"/>
        <end position="181"/>
    </location>
</feature>
<dbReference type="InterPro" id="IPR002549">
    <property type="entry name" value="AI-2E-like"/>
</dbReference>
<dbReference type="RefSeq" id="WP_123165807.1">
    <property type="nucleotide sequence ID" value="NZ_RIAX01000008.1"/>
</dbReference>
<proteinExistence type="inferred from homology"/>
<gene>
    <name evidence="9" type="ORF">EEX84_11600</name>
</gene>
<comment type="subcellular location">
    <subcellularLocation>
        <location evidence="1">Cell membrane</location>
        <topology evidence="1">Multi-pass membrane protein</topology>
    </subcellularLocation>
</comment>
<dbReference type="GO" id="GO:0005886">
    <property type="term" value="C:plasma membrane"/>
    <property type="evidence" value="ECO:0007669"/>
    <property type="project" value="UniProtKB-SubCell"/>
</dbReference>
<accession>A0A3M8P5U3</accession>
<reference evidence="9 10" key="1">
    <citation type="journal article" date="2018" name="Int. J. Syst. Evol. Microbiol.">
        <title>Planococcus salinus sp. nov., a moderately halophilic bacterium isolated from a saline-alkali soil.</title>
        <authorList>
            <person name="Gan L."/>
        </authorList>
    </citation>
    <scope>NUCLEOTIDE SEQUENCE [LARGE SCALE GENOMIC DNA]</scope>
    <source>
        <strain evidence="9 10">LCB217</strain>
    </source>
</reference>
<feature type="transmembrane region" description="Helical" evidence="8">
    <location>
        <begin position="315"/>
        <end position="340"/>
    </location>
</feature>
<dbReference type="GO" id="GO:0055085">
    <property type="term" value="P:transmembrane transport"/>
    <property type="evidence" value="ECO:0007669"/>
    <property type="project" value="TreeGrafter"/>
</dbReference>
<feature type="transmembrane region" description="Helical" evidence="8">
    <location>
        <begin position="245"/>
        <end position="272"/>
    </location>
</feature>
<keyword evidence="5 8" id="KW-0812">Transmembrane</keyword>
<feature type="transmembrane region" description="Helical" evidence="8">
    <location>
        <begin position="7"/>
        <end position="24"/>
    </location>
</feature>
<organism evidence="9 10">
    <name type="scientific">Planococcus salinus</name>
    <dbReference type="NCBI Taxonomy" id="1848460"/>
    <lineage>
        <taxon>Bacteria</taxon>
        <taxon>Bacillati</taxon>
        <taxon>Bacillota</taxon>
        <taxon>Bacilli</taxon>
        <taxon>Bacillales</taxon>
        <taxon>Caryophanaceae</taxon>
        <taxon>Planococcus</taxon>
    </lineage>
</organism>
<evidence type="ECO:0000256" key="1">
    <source>
        <dbReference type="ARBA" id="ARBA00004651"/>
    </source>
</evidence>
<keyword evidence="4" id="KW-1003">Cell membrane</keyword>
<dbReference type="OrthoDB" id="9793390at2"/>
<evidence type="ECO:0000256" key="3">
    <source>
        <dbReference type="ARBA" id="ARBA00022448"/>
    </source>
</evidence>
<feature type="transmembrane region" description="Helical" evidence="8">
    <location>
        <begin position="66"/>
        <end position="90"/>
    </location>
</feature>
<evidence type="ECO:0000256" key="2">
    <source>
        <dbReference type="ARBA" id="ARBA00009773"/>
    </source>
</evidence>
<feature type="transmembrane region" description="Helical" evidence="8">
    <location>
        <begin position="30"/>
        <end position="54"/>
    </location>
</feature>
<evidence type="ECO:0000313" key="10">
    <source>
        <dbReference type="Proteomes" id="UP000275473"/>
    </source>
</evidence>
<dbReference type="PANTHER" id="PTHR21716:SF53">
    <property type="entry name" value="PERMEASE PERM-RELATED"/>
    <property type="match status" value="1"/>
</dbReference>
<name>A0A3M8P5U3_9BACL</name>
<dbReference type="Proteomes" id="UP000275473">
    <property type="component" value="Unassembled WGS sequence"/>
</dbReference>
<dbReference type="Pfam" id="PF01594">
    <property type="entry name" value="AI-2E_transport"/>
    <property type="match status" value="1"/>
</dbReference>
<feature type="transmembrane region" description="Helical" evidence="8">
    <location>
        <begin position="214"/>
        <end position="239"/>
    </location>
</feature>
<comment type="caution">
    <text evidence="9">The sequence shown here is derived from an EMBL/GenBank/DDBJ whole genome shotgun (WGS) entry which is preliminary data.</text>
</comment>
<evidence type="ECO:0000313" key="9">
    <source>
        <dbReference type="EMBL" id="RNF39025.1"/>
    </source>
</evidence>
<keyword evidence="3" id="KW-0813">Transport</keyword>
<evidence type="ECO:0000256" key="7">
    <source>
        <dbReference type="ARBA" id="ARBA00023136"/>
    </source>
</evidence>
<keyword evidence="10" id="KW-1185">Reference proteome</keyword>
<evidence type="ECO:0000256" key="8">
    <source>
        <dbReference type="SAM" id="Phobius"/>
    </source>
</evidence>
<evidence type="ECO:0000256" key="6">
    <source>
        <dbReference type="ARBA" id="ARBA00022989"/>
    </source>
</evidence>